<keyword evidence="1" id="KW-0788">Thiol protease</keyword>
<proteinExistence type="inferred from homology"/>
<organism evidence="4 5">
    <name type="scientific">Heterodermia speciosa</name>
    <dbReference type="NCBI Taxonomy" id="116794"/>
    <lineage>
        <taxon>Eukaryota</taxon>
        <taxon>Fungi</taxon>
        <taxon>Dikarya</taxon>
        <taxon>Ascomycota</taxon>
        <taxon>Pezizomycotina</taxon>
        <taxon>Lecanoromycetes</taxon>
        <taxon>OSLEUM clade</taxon>
        <taxon>Lecanoromycetidae</taxon>
        <taxon>Caliciales</taxon>
        <taxon>Physciaceae</taxon>
        <taxon>Heterodermia</taxon>
    </lineage>
</organism>
<reference evidence="4" key="1">
    <citation type="submission" date="2021-03" db="EMBL/GenBank/DDBJ databases">
        <authorList>
            <person name="Tagirdzhanova G."/>
        </authorList>
    </citation>
    <scope>NUCLEOTIDE SEQUENCE</scope>
</reference>
<name>A0A8H3FUN6_9LECA</name>
<feature type="domain" description="USP" evidence="3">
    <location>
        <begin position="49"/>
        <end position="612"/>
    </location>
</feature>
<comment type="similarity">
    <text evidence="1">Belongs to the peptidase C19 family.</text>
</comment>
<dbReference type="Proteomes" id="UP000664521">
    <property type="component" value="Unassembled WGS sequence"/>
</dbReference>
<comment type="catalytic activity">
    <reaction evidence="1">
        <text>Thiol-dependent hydrolysis of ester, thioester, amide, peptide and isopeptide bonds formed by the C-terminal Gly of ubiquitin (a 76-residue protein attached to proteins as an intracellular targeting signal).</text>
        <dbReference type="EC" id="3.4.19.12"/>
    </reaction>
</comment>
<keyword evidence="1" id="KW-0833">Ubl conjugation pathway</keyword>
<dbReference type="InterPro" id="IPR001394">
    <property type="entry name" value="Peptidase_C19_UCH"/>
</dbReference>
<dbReference type="InterPro" id="IPR038765">
    <property type="entry name" value="Papain-like_cys_pep_sf"/>
</dbReference>
<keyword evidence="1" id="KW-0645">Protease</keyword>
<dbReference type="PROSITE" id="PS00972">
    <property type="entry name" value="USP_1"/>
    <property type="match status" value="1"/>
</dbReference>
<feature type="compositionally biased region" description="Low complexity" evidence="2">
    <location>
        <begin position="498"/>
        <end position="522"/>
    </location>
</feature>
<dbReference type="Pfam" id="PF00443">
    <property type="entry name" value="UCH"/>
    <property type="match status" value="1"/>
</dbReference>
<dbReference type="PANTHER" id="PTHR24006">
    <property type="entry name" value="UBIQUITIN CARBOXYL-TERMINAL HYDROLASE"/>
    <property type="match status" value="1"/>
</dbReference>
<dbReference type="InterPro" id="IPR028889">
    <property type="entry name" value="USP"/>
</dbReference>
<keyword evidence="1" id="KW-0378">Hydrolase</keyword>
<dbReference type="OrthoDB" id="2248014at2759"/>
<dbReference type="InterPro" id="IPR018200">
    <property type="entry name" value="USP_CS"/>
</dbReference>
<dbReference type="PROSITE" id="PS00973">
    <property type="entry name" value="USP_2"/>
    <property type="match status" value="1"/>
</dbReference>
<feature type="compositionally biased region" description="Basic and acidic residues" evidence="2">
    <location>
        <begin position="551"/>
        <end position="564"/>
    </location>
</feature>
<dbReference type="InterPro" id="IPR050164">
    <property type="entry name" value="Peptidase_C19"/>
</dbReference>
<sequence>MPDKPLTVLTYAASASLAAVALIYFFNPNHLFDGEASTSSASTRKKGVVGLFNPANDCFINCILQSLAGLGELRLYLIREVRRRELCDPTIYTSIPTNDKDGKQVNASKLVSLQSGEVTQGLKSMIDRLNERPIHKKTISASNFVRVLEIAFGTRISKTQQDAQELLQVVAERLAEEYHAGKEARKRVLQDDEFVTVNGKIGTQEIENAMPELEKQDRDTMRIDGLTTDPDLDSIDEEVGFPLEGKTEAGIECSHCHFRPKPNTTSFVMLNLMVPHKSSTTLNDCFDAHFKTEYIDDYTCDQCRLQHALNVFGKELDRVRSEAEKIPIRAKILKVQMALHQDPEHPPKDVDLPDIKLAPKRRIARHVQITDFPRILVIHLSRSVFDPGSFSTKNMAKVSFPEKLPLGGLLNRRNYKLLGMVTHRGTHNSGHYEAFRRQHLYAPYSTPHKKRPSGPYSTGGSPDLSAASNPSPPTQSRDTDILIESTRTLKITENGALSSVSSDRLASSNSLPSSTRPSSSNSGMTVSPAPPESLAMDPLAKKKKLQTEPPSSDKTRIDNTKKRSSIDITRLRRKKKVSERWWRISDDKIKECSTSDVLAMQKDVYMLFYEMDRDE</sequence>
<dbReference type="Gene3D" id="3.90.70.10">
    <property type="entry name" value="Cysteine proteinases"/>
    <property type="match status" value="1"/>
</dbReference>
<dbReference type="PANTHER" id="PTHR24006:SF904">
    <property type="entry name" value="UBIQUITIN CARBOXYL-TERMINAL HYDROLASE 16"/>
    <property type="match status" value="1"/>
</dbReference>
<dbReference type="CDD" id="cd02662">
    <property type="entry name" value="Peptidase_C19F"/>
    <property type="match status" value="1"/>
</dbReference>
<gene>
    <name evidence="4" type="ORF">HETSPECPRED_007364</name>
</gene>
<evidence type="ECO:0000259" key="3">
    <source>
        <dbReference type="PROSITE" id="PS50235"/>
    </source>
</evidence>
<keyword evidence="5" id="KW-1185">Reference proteome</keyword>
<dbReference type="PROSITE" id="PS50235">
    <property type="entry name" value="USP_3"/>
    <property type="match status" value="1"/>
</dbReference>
<feature type="region of interest" description="Disordered" evidence="2">
    <location>
        <begin position="494"/>
        <end position="564"/>
    </location>
</feature>
<protein>
    <recommendedName>
        <fullName evidence="1">Ubiquitin carboxyl-terminal hydrolase</fullName>
        <ecNumber evidence="1">3.4.19.12</ecNumber>
    </recommendedName>
</protein>
<dbReference type="GO" id="GO:0016579">
    <property type="term" value="P:protein deubiquitination"/>
    <property type="evidence" value="ECO:0007669"/>
    <property type="project" value="InterPro"/>
</dbReference>
<evidence type="ECO:0000313" key="4">
    <source>
        <dbReference type="EMBL" id="CAF9929402.1"/>
    </source>
</evidence>
<dbReference type="EMBL" id="CAJPDS010000051">
    <property type="protein sequence ID" value="CAF9929402.1"/>
    <property type="molecule type" value="Genomic_DNA"/>
</dbReference>
<dbReference type="GO" id="GO:0005829">
    <property type="term" value="C:cytosol"/>
    <property type="evidence" value="ECO:0007669"/>
    <property type="project" value="TreeGrafter"/>
</dbReference>
<evidence type="ECO:0000256" key="2">
    <source>
        <dbReference type="SAM" id="MobiDB-lite"/>
    </source>
</evidence>
<accession>A0A8H3FUN6</accession>
<feature type="region of interest" description="Disordered" evidence="2">
    <location>
        <begin position="444"/>
        <end position="478"/>
    </location>
</feature>
<comment type="caution">
    <text evidence="4">The sequence shown here is derived from an EMBL/GenBank/DDBJ whole genome shotgun (WGS) entry which is preliminary data.</text>
</comment>
<evidence type="ECO:0000313" key="5">
    <source>
        <dbReference type="Proteomes" id="UP000664521"/>
    </source>
</evidence>
<dbReference type="SUPFAM" id="SSF54001">
    <property type="entry name" value="Cysteine proteinases"/>
    <property type="match status" value="1"/>
</dbReference>
<dbReference type="EC" id="3.4.19.12" evidence="1"/>
<dbReference type="AlphaFoldDB" id="A0A8H3FUN6"/>
<dbReference type="GO" id="GO:0006508">
    <property type="term" value="P:proteolysis"/>
    <property type="evidence" value="ECO:0007669"/>
    <property type="project" value="UniProtKB-KW"/>
</dbReference>
<dbReference type="GO" id="GO:0005634">
    <property type="term" value="C:nucleus"/>
    <property type="evidence" value="ECO:0007669"/>
    <property type="project" value="TreeGrafter"/>
</dbReference>
<dbReference type="GO" id="GO:0004843">
    <property type="term" value="F:cysteine-type deubiquitinase activity"/>
    <property type="evidence" value="ECO:0007669"/>
    <property type="project" value="UniProtKB-UniRule"/>
</dbReference>
<evidence type="ECO:0000256" key="1">
    <source>
        <dbReference type="RuleBase" id="RU366025"/>
    </source>
</evidence>